<sequence>MCFQIVERYSVCRCLYYKHPIDRCPAFGQKSHAVPERIIFVGYSCAEHSRRITSLSRRVTSWVGLPIPSLSRTVLQSVGPHIGSQTVQDPLNDESPQRDDGSDGPSSQEDSASACDSTLSSRLFSVYFVSEPPKWLMIDLDHIVDVILQDNCLVENWRFMSETRSEKSARRASARLLERFSNDLLAEASSLHERKVCRFLRRNRQLVAKKILNEVEEKTSPAFPHQEPSDHSIDIGEEELGPVSSETGSSDGDGYAAIETKDQETEHFVLSSEAFKLFKANLINHIAPEPTTQGSVSLVLQHPKKLVKLILGEPKVAPGMSRVRWTCHCGREMFDDYIETRPGGLKTLEKMLNRNRMLSSANPDLSNPNSGRTAGYGLFEWVKGLMSFQYRSKQPALPQHRDNTPNRQQPTPLMRDTRVGDLEFLLLCVPHRRHGTKMINVDVVDISSDVDFFLLLRRQYHSRRGRFFEAYVNNLADIHKLDSIPSESMRDEYTYYPMPAEHIPPIGPNMLKHLYDHPEEAKAINFCFRKVPKKRKEKLVACPIRGSRTGWGIQYIEGIHWLEALICGLLAITLSTVTGIGWSVLRDDVQGGFTIASFMLTALTCLMGLIQSHLEVL</sequence>
<gene>
    <name evidence="3" type="ORF">EV356DRAFT_133099</name>
</gene>
<organism evidence="3 4">
    <name type="scientific">Viridothelium virens</name>
    <name type="common">Speckled blister lichen</name>
    <name type="synonym">Trypethelium virens</name>
    <dbReference type="NCBI Taxonomy" id="1048519"/>
    <lineage>
        <taxon>Eukaryota</taxon>
        <taxon>Fungi</taxon>
        <taxon>Dikarya</taxon>
        <taxon>Ascomycota</taxon>
        <taxon>Pezizomycotina</taxon>
        <taxon>Dothideomycetes</taxon>
        <taxon>Dothideomycetes incertae sedis</taxon>
        <taxon>Trypetheliales</taxon>
        <taxon>Trypetheliaceae</taxon>
        <taxon>Viridothelium</taxon>
    </lineage>
</organism>
<feature type="region of interest" description="Disordered" evidence="1">
    <location>
        <begin position="394"/>
        <end position="414"/>
    </location>
</feature>
<feature type="transmembrane region" description="Helical" evidence="2">
    <location>
        <begin position="592"/>
        <end position="614"/>
    </location>
</feature>
<evidence type="ECO:0000256" key="1">
    <source>
        <dbReference type="SAM" id="MobiDB-lite"/>
    </source>
</evidence>
<accession>A0A6A6HA46</accession>
<feature type="compositionally biased region" description="Polar residues" evidence="1">
    <location>
        <begin position="104"/>
        <end position="113"/>
    </location>
</feature>
<name>A0A6A6HA46_VIRVR</name>
<reference evidence="3" key="1">
    <citation type="journal article" date="2020" name="Stud. Mycol.">
        <title>101 Dothideomycetes genomes: a test case for predicting lifestyles and emergence of pathogens.</title>
        <authorList>
            <person name="Haridas S."/>
            <person name="Albert R."/>
            <person name="Binder M."/>
            <person name="Bloem J."/>
            <person name="Labutti K."/>
            <person name="Salamov A."/>
            <person name="Andreopoulos B."/>
            <person name="Baker S."/>
            <person name="Barry K."/>
            <person name="Bills G."/>
            <person name="Bluhm B."/>
            <person name="Cannon C."/>
            <person name="Castanera R."/>
            <person name="Culley D."/>
            <person name="Daum C."/>
            <person name="Ezra D."/>
            <person name="Gonzalez J."/>
            <person name="Henrissat B."/>
            <person name="Kuo A."/>
            <person name="Liang C."/>
            <person name="Lipzen A."/>
            <person name="Lutzoni F."/>
            <person name="Magnuson J."/>
            <person name="Mondo S."/>
            <person name="Nolan M."/>
            <person name="Ohm R."/>
            <person name="Pangilinan J."/>
            <person name="Park H.-J."/>
            <person name="Ramirez L."/>
            <person name="Alfaro M."/>
            <person name="Sun H."/>
            <person name="Tritt A."/>
            <person name="Yoshinaga Y."/>
            <person name="Zwiers L.-H."/>
            <person name="Turgeon B."/>
            <person name="Goodwin S."/>
            <person name="Spatafora J."/>
            <person name="Crous P."/>
            <person name="Grigoriev I."/>
        </authorList>
    </citation>
    <scope>NUCLEOTIDE SEQUENCE</scope>
    <source>
        <strain evidence="3">Tuck. ex Michener</strain>
    </source>
</reference>
<protein>
    <submittedName>
        <fullName evidence="3">Uncharacterized protein</fullName>
    </submittedName>
</protein>
<evidence type="ECO:0000256" key="2">
    <source>
        <dbReference type="SAM" id="Phobius"/>
    </source>
</evidence>
<evidence type="ECO:0000313" key="3">
    <source>
        <dbReference type="EMBL" id="KAF2235004.1"/>
    </source>
</evidence>
<dbReference type="Proteomes" id="UP000800092">
    <property type="component" value="Unassembled WGS sequence"/>
</dbReference>
<dbReference type="OrthoDB" id="5355526at2759"/>
<keyword evidence="2" id="KW-0472">Membrane</keyword>
<feature type="region of interest" description="Disordered" evidence="1">
    <location>
        <begin position="83"/>
        <end position="113"/>
    </location>
</feature>
<feature type="region of interest" description="Disordered" evidence="1">
    <location>
        <begin position="218"/>
        <end position="255"/>
    </location>
</feature>
<dbReference type="EMBL" id="ML991794">
    <property type="protein sequence ID" value="KAF2235004.1"/>
    <property type="molecule type" value="Genomic_DNA"/>
</dbReference>
<evidence type="ECO:0000313" key="4">
    <source>
        <dbReference type="Proteomes" id="UP000800092"/>
    </source>
</evidence>
<proteinExistence type="predicted"/>
<keyword evidence="2" id="KW-0812">Transmembrane</keyword>
<keyword evidence="2" id="KW-1133">Transmembrane helix</keyword>
<dbReference type="AlphaFoldDB" id="A0A6A6HA46"/>
<keyword evidence="4" id="KW-1185">Reference proteome</keyword>
<feature type="transmembrane region" description="Helical" evidence="2">
    <location>
        <begin position="561"/>
        <end position="585"/>
    </location>
</feature>